<dbReference type="InterPro" id="IPR029063">
    <property type="entry name" value="SAM-dependent_MTases_sf"/>
</dbReference>
<dbReference type="Proteomes" id="UP000663852">
    <property type="component" value="Unassembled WGS sequence"/>
</dbReference>
<dbReference type="OrthoDB" id="2016285at2759"/>
<proteinExistence type="predicted"/>
<comment type="caution">
    <text evidence="3">The sequence shown here is derived from an EMBL/GenBank/DDBJ whole genome shotgun (WGS) entry which is preliminary data.</text>
</comment>
<evidence type="ECO:0000313" key="2">
    <source>
        <dbReference type="EMBL" id="CAF1049374.1"/>
    </source>
</evidence>
<keyword evidence="4" id="KW-1185">Reference proteome</keyword>
<reference evidence="3" key="1">
    <citation type="submission" date="2021-02" db="EMBL/GenBank/DDBJ databases">
        <authorList>
            <person name="Nowell W R."/>
        </authorList>
    </citation>
    <scope>NUCLEOTIDE SEQUENCE</scope>
</reference>
<evidence type="ECO:0000313" key="5">
    <source>
        <dbReference type="Proteomes" id="UP000663852"/>
    </source>
</evidence>
<evidence type="ECO:0008006" key="6">
    <source>
        <dbReference type="Google" id="ProtNLM"/>
    </source>
</evidence>
<dbReference type="GO" id="GO:0010487">
    <property type="term" value="F:thermospermine synthase activity"/>
    <property type="evidence" value="ECO:0007669"/>
    <property type="project" value="TreeGrafter"/>
</dbReference>
<dbReference type="Gene3D" id="3.40.50.150">
    <property type="entry name" value="Vaccinia Virus protein VP39"/>
    <property type="match status" value="1"/>
</dbReference>
<dbReference type="GO" id="GO:0006596">
    <property type="term" value="P:polyamine biosynthetic process"/>
    <property type="evidence" value="ECO:0007669"/>
    <property type="project" value="UniProtKB-KW"/>
</dbReference>
<dbReference type="PANTHER" id="PTHR43317">
    <property type="entry name" value="THERMOSPERMINE SYNTHASE ACAULIS5"/>
    <property type="match status" value="1"/>
</dbReference>
<dbReference type="Pfam" id="PF01564">
    <property type="entry name" value="Spermine_synth"/>
    <property type="match status" value="1"/>
</dbReference>
<evidence type="ECO:0000256" key="1">
    <source>
        <dbReference type="ARBA" id="ARBA00023115"/>
    </source>
</evidence>
<dbReference type="EMBL" id="CAJNOJ010000464">
    <property type="protein sequence ID" value="CAF1457757.1"/>
    <property type="molecule type" value="Genomic_DNA"/>
</dbReference>
<evidence type="ECO:0000313" key="3">
    <source>
        <dbReference type="EMBL" id="CAF1457757.1"/>
    </source>
</evidence>
<evidence type="ECO:0000313" key="4">
    <source>
        <dbReference type="Proteomes" id="UP000663828"/>
    </source>
</evidence>
<dbReference type="PANTHER" id="PTHR43317:SF1">
    <property type="entry name" value="THERMOSPERMINE SYNTHASE ACAULIS5"/>
    <property type="match status" value="1"/>
</dbReference>
<dbReference type="AlphaFoldDB" id="A0A815Q3J4"/>
<accession>A0A815Q3J4</accession>
<dbReference type="EMBL" id="CAJNOR010000979">
    <property type="protein sequence ID" value="CAF1049374.1"/>
    <property type="molecule type" value="Genomic_DNA"/>
</dbReference>
<protein>
    <recommendedName>
        <fullName evidence="6">Spermidine synthase</fullName>
    </recommendedName>
</protein>
<dbReference type="SUPFAM" id="SSF53335">
    <property type="entry name" value="S-adenosyl-L-methionine-dependent methyltransferases"/>
    <property type="match status" value="1"/>
</dbReference>
<gene>
    <name evidence="3" type="ORF">EDS130_LOCUS39949</name>
    <name evidence="2" type="ORF">XAT740_LOCUS15687</name>
</gene>
<dbReference type="Proteomes" id="UP000663828">
    <property type="component" value="Unassembled WGS sequence"/>
</dbReference>
<keyword evidence="1" id="KW-0620">Polyamine biosynthesis</keyword>
<name>A0A815Q3J4_ADIRI</name>
<dbReference type="NCBIfam" id="NF037959">
    <property type="entry name" value="MFS_SpdSyn"/>
    <property type="match status" value="1"/>
</dbReference>
<sequence>MRFHSLSNGCQAQIDLKSLDYPCVNYIQLMILSLIYYPLNFHKEINILIIGLGGGILPKALRKLLPNSNITIVEIDPLVYKIAQKYFYFQIDSKMKISLIDGRKFLEDLPDGFVYDLIFFDAYDSNSGLPSHMKTQEFFQLVQKSLNSKGGLFIFNLVCIYRSYFLVKQTILSVFRQNAFLTYRSNDFVNIVGIISSINERILERNANSKIIKDIQEKLSIDVHSLLTHQQQIEKTFSNQIYKDSMNIQQNEQQMSFTQFINTV</sequence>
<organism evidence="3 5">
    <name type="scientific">Adineta ricciae</name>
    <name type="common">Rotifer</name>
    <dbReference type="NCBI Taxonomy" id="249248"/>
    <lineage>
        <taxon>Eukaryota</taxon>
        <taxon>Metazoa</taxon>
        <taxon>Spiralia</taxon>
        <taxon>Gnathifera</taxon>
        <taxon>Rotifera</taxon>
        <taxon>Eurotatoria</taxon>
        <taxon>Bdelloidea</taxon>
        <taxon>Adinetida</taxon>
        <taxon>Adinetidae</taxon>
        <taxon>Adineta</taxon>
    </lineage>
</organism>